<organism evidence="1 2">
    <name type="scientific">Streptomyces spororaveus</name>
    <dbReference type="NCBI Taxonomy" id="284039"/>
    <lineage>
        <taxon>Bacteria</taxon>
        <taxon>Bacillati</taxon>
        <taxon>Actinomycetota</taxon>
        <taxon>Actinomycetes</taxon>
        <taxon>Kitasatosporales</taxon>
        <taxon>Streptomycetaceae</taxon>
        <taxon>Streptomyces</taxon>
    </lineage>
</organism>
<proteinExistence type="predicted"/>
<reference evidence="2" key="1">
    <citation type="submission" date="2023-07" db="EMBL/GenBank/DDBJ databases">
        <title>Whole genome shotgun sequence of Streptomyces spororaveus NBRC 15456.</title>
        <authorList>
            <person name="Komaki H."/>
            <person name="Tamura T."/>
        </authorList>
    </citation>
    <scope>NUCLEOTIDE SEQUENCE [LARGE SCALE GENOMIC DNA]</scope>
    <source>
        <strain evidence="2">NBRC 15456</strain>
    </source>
</reference>
<dbReference type="Proteomes" id="UP000608522">
    <property type="component" value="Unassembled WGS sequence"/>
</dbReference>
<keyword evidence="2" id="KW-1185">Reference proteome</keyword>
<sequence>MPEKIESADKVGSVSAHRYEQIVAELRKIVEAQTRGQFAIGDYALEIEPMREQGPQDRGEELFTVKDSLFRLSDIV</sequence>
<protein>
    <submittedName>
        <fullName evidence="1">Uncharacterized protein</fullName>
    </submittedName>
</protein>
<evidence type="ECO:0000313" key="2">
    <source>
        <dbReference type="Proteomes" id="UP000608522"/>
    </source>
</evidence>
<name>A0ABQ3T301_9ACTN</name>
<accession>A0ABQ3T301</accession>
<gene>
    <name evidence="1" type="ORF">Sspor_03130</name>
</gene>
<dbReference type="EMBL" id="BNED01000003">
    <property type="protein sequence ID" value="GHI74752.1"/>
    <property type="molecule type" value="Genomic_DNA"/>
</dbReference>
<evidence type="ECO:0000313" key="1">
    <source>
        <dbReference type="EMBL" id="GHI74752.1"/>
    </source>
</evidence>
<comment type="caution">
    <text evidence="1">The sequence shown here is derived from an EMBL/GenBank/DDBJ whole genome shotgun (WGS) entry which is preliminary data.</text>
</comment>